<dbReference type="GO" id="GO:0007168">
    <property type="term" value="P:receptor guanylyl cyclase signaling pathway"/>
    <property type="evidence" value="ECO:0007669"/>
    <property type="project" value="TreeGrafter"/>
</dbReference>
<feature type="compositionally biased region" description="Polar residues" evidence="7">
    <location>
        <begin position="1294"/>
        <end position="1303"/>
    </location>
</feature>
<proteinExistence type="predicted"/>
<dbReference type="InterPro" id="IPR029787">
    <property type="entry name" value="Nucleotide_cyclase"/>
</dbReference>
<evidence type="ECO:0000256" key="5">
    <source>
        <dbReference type="ARBA" id="ARBA00023136"/>
    </source>
</evidence>
<feature type="region of interest" description="Disordered" evidence="7">
    <location>
        <begin position="623"/>
        <end position="657"/>
    </location>
</feature>
<reference evidence="9 10" key="1">
    <citation type="submission" date="2020-02" db="EMBL/GenBank/DDBJ databases">
        <title>Draft genome sequence of Haematococcus lacustris strain NIES-144.</title>
        <authorList>
            <person name="Morimoto D."/>
            <person name="Nakagawa S."/>
            <person name="Yoshida T."/>
            <person name="Sawayama S."/>
        </authorList>
    </citation>
    <scope>NUCLEOTIDE SEQUENCE [LARGE SCALE GENOMIC DNA]</scope>
    <source>
        <strain evidence="9 10">NIES-144</strain>
    </source>
</reference>
<comment type="subcellular location">
    <subcellularLocation>
        <location evidence="1">Membrane</location>
    </subcellularLocation>
</comment>
<evidence type="ECO:0000259" key="8">
    <source>
        <dbReference type="PROSITE" id="PS50125"/>
    </source>
</evidence>
<dbReference type="SMART" id="SM00044">
    <property type="entry name" value="CYCc"/>
    <property type="match status" value="1"/>
</dbReference>
<feature type="compositionally biased region" description="Polar residues" evidence="7">
    <location>
        <begin position="534"/>
        <end position="545"/>
    </location>
</feature>
<feature type="compositionally biased region" description="Polar residues" evidence="7">
    <location>
        <begin position="1140"/>
        <end position="1164"/>
    </location>
</feature>
<organism evidence="9 10">
    <name type="scientific">Haematococcus lacustris</name>
    <name type="common">Green alga</name>
    <name type="synonym">Haematococcus pluvialis</name>
    <dbReference type="NCBI Taxonomy" id="44745"/>
    <lineage>
        <taxon>Eukaryota</taxon>
        <taxon>Viridiplantae</taxon>
        <taxon>Chlorophyta</taxon>
        <taxon>core chlorophytes</taxon>
        <taxon>Chlorophyceae</taxon>
        <taxon>CS clade</taxon>
        <taxon>Chlamydomonadales</taxon>
        <taxon>Haematococcaceae</taxon>
        <taxon>Haematococcus</taxon>
    </lineage>
</organism>
<evidence type="ECO:0000313" key="9">
    <source>
        <dbReference type="EMBL" id="GFH18227.1"/>
    </source>
</evidence>
<feature type="region of interest" description="Disordered" evidence="7">
    <location>
        <begin position="1364"/>
        <end position="1385"/>
    </location>
</feature>
<comment type="caution">
    <text evidence="9">The sequence shown here is derived from an EMBL/GenBank/DDBJ whole genome shotgun (WGS) entry which is preliminary data.</text>
</comment>
<feature type="region of interest" description="Disordered" evidence="7">
    <location>
        <begin position="706"/>
        <end position="797"/>
    </location>
</feature>
<dbReference type="GO" id="GO:0035556">
    <property type="term" value="P:intracellular signal transduction"/>
    <property type="evidence" value="ECO:0007669"/>
    <property type="project" value="InterPro"/>
</dbReference>
<sequence length="1661" mass="172854">MGLLQLLGGCAGSLTLDKSRREAIAAADASIQVLLDTRPHETATVLQHNAATQADAVVPGSESWHCDILGKVRSSRLANVLHFDVGPLGTGRSCMTGYHSATHALREQAVALALGVVASSSPMCPLLPSHRLVHPQVPYVTHVLSPCGEHLLCDPTADASIKSRTANRGQGLGCLLHILGGDEVVYLEVLESIAQGAVWAGTLPSVNLEQTADSGNTPSLDHAPPPARNSSQSQPITNSSLSLIEEQDCPNSTAQPGWQATLALQPASPEAAQLQPSQLPAGQGKRTTLTDVGLASDDTVMQVCDVWPLMTRPCAESCAMCNLAHMDPVTRVHCQDATCMPLQSLHLHSDSSDSGGPDFYCNVLQSLQNGVIQSMKPLPQPAALCSRDLPAVERPPLPFGRQRANRTISMSRLALGASKASVHGPHSMAPQHAMSQDLGAAAGIPLRIAPVPEHVPCISSDAQEANGTGRPLGPPTFDHQSFLFPAHEPGMLRKTASWMLAQSEASNTLTSSPLQRSTIYDQTATSSTAQGTTVSISNLRAPQQRQLKERLGNRIKTASMLEHMLGATANMASEPSQVSPPHYSMDKFATGHFQTLERGGSVTEMLGSRRGSADTSCAPARAFEGKKTPLHPLPSLPGRSSDTAALGGPQSSLASSSQVVFENGHLLRSGYRSAAPSRAHGGDAAPDHLSSKASMVHDALLSALANGSSRNSHSSHTLPPGRLLSHRPSEVPLAELGSGPSRQSATATTACSDAGKAAVESQLSGGQPTALTATSSQQQGGEGTAKGSSRSVASAARDPGPCRALVYEQGVQYVHVTVTHIQCSATGQPGLLVVQQDTSEAAAMETLLADLAESQLNTAASIFPKHIVEFLATSGNTSAPNQMAELARRHEDVTLLFMDIVGFTTMSKQVAPEQVMSFLNVLFGMFDELCDHHRIMKVETAGDCYIVAGGILGAVADPGLPVSGGFTQVLDKHDPADSAARVMQFAKDMLAVASTVLMPHNQQPVQIRIGMHTGDCVSGLIGRKCPKFAVFGDTMNTASRMESTCVPGHIQVSAATYALLKDLEPFTSTGGVEVKGKGLMDTYIWGGSVIGSPSLPNEWKASPSAIDVMDSAVPDARLLKQHCSSACAAILNAQQTCQAPPAVRSSSPGLTGSQPSGRSPTQVPSLVASGSLDTLGEPIDSSASNLAAHPSMVLQHAVAAALLLSHSHHNASRRMAAAARARRMSQALTSLHGYGLEGSSSQGERISPQLAAAGPGVRRPKDRAAMTRQSIQLLGHVDGSGLGNPRVPAVMPPHTSSPSMPQKSRSEGVRPPSTSGGKLLLPSPCSSSVMAAAMRSSSASSLTPSWQPNSQFLEQTLVGSESLLSLPSPTRQDAAPAPSASALGPCPQLDMPGRVSHLGMLQLSDVQRVGGQSLTEDALSTLRPLGRPSAHSLAAWQLNATPGKATSSTSSVPSATLPKRMAQGPVMSCSGQSGLLDAPLCGVQQPSNAQAEQLEQGVLATVWPATSLASSSGANLRPLGHEVTAQQEPSPLNSPLAVAASVLQHSFTAGVRYVSVAQLMDMQSKHLPEQGGSSQVTRHASTEQPCASSSSTSLVSPAGNKYPCKGAPLAAVVSGLQAAAAVAAGPLSEAVRRRPAASKTMYVPSSRPRKPRKVEWGLGMS</sequence>
<dbReference type="InterPro" id="IPR001054">
    <property type="entry name" value="A/G_cyclase"/>
</dbReference>
<feature type="domain" description="Guanylate cyclase" evidence="8">
    <location>
        <begin position="894"/>
        <end position="1042"/>
    </location>
</feature>
<dbReference type="GO" id="GO:0000166">
    <property type="term" value="F:nucleotide binding"/>
    <property type="evidence" value="ECO:0007669"/>
    <property type="project" value="UniProtKB-KW"/>
</dbReference>
<keyword evidence="5" id="KW-0472">Membrane</keyword>
<feature type="compositionally biased region" description="Polar residues" evidence="7">
    <location>
        <begin position="740"/>
        <end position="751"/>
    </location>
</feature>
<feature type="compositionally biased region" description="Low complexity" evidence="7">
    <location>
        <begin position="523"/>
        <end position="533"/>
    </location>
</feature>
<dbReference type="SUPFAM" id="SSF55073">
    <property type="entry name" value="Nucleotide cyclase"/>
    <property type="match status" value="1"/>
</dbReference>
<dbReference type="GO" id="GO:0004016">
    <property type="term" value="F:adenylate cyclase activity"/>
    <property type="evidence" value="ECO:0007669"/>
    <property type="project" value="TreeGrafter"/>
</dbReference>
<keyword evidence="3" id="KW-0547">Nucleotide-binding</keyword>
<feature type="region of interest" description="Disordered" evidence="7">
    <location>
        <begin position="266"/>
        <end position="285"/>
    </location>
</feature>
<protein>
    <submittedName>
        <fullName evidence="9">Guanylate cyclase domain-containing protein</fullName>
    </submittedName>
</protein>
<accession>A0A699Z6H5</accession>
<feature type="compositionally biased region" description="Polar residues" evidence="7">
    <location>
        <begin position="209"/>
        <end position="219"/>
    </location>
</feature>
<evidence type="ECO:0000256" key="2">
    <source>
        <dbReference type="ARBA" id="ARBA00022692"/>
    </source>
</evidence>
<evidence type="ECO:0000313" key="10">
    <source>
        <dbReference type="Proteomes" id="UP000485058"/>
    </source>
</evidence>
<evidence type="ECO:0000256" key="1">
    <source>
        <dbReference type="ARBA" id="ARBA00004370"/>
    </source>
</evidence>
<gene>
    <name evidence="9" type="ORF">HaLaN_14993</name>
</gene>
<dbReference type="Pfam" id="PF00211">
    <property type="entry name" value="Guanylate_cyc"/>
    <property type="match status" value="1"/>
</dbReference>
<dbReference type="Gene3D" id="3.30.70.1230">
    <property type="entry name" value="Nucleotide cyclase"/>
    <property type="match status" value="1"/>
</dbReference>
<dbReference type="GO" id="GO:0005886">
    <property type="term" value="C:plasma membrane"/>
    <property type="evidence" value="ECO:0007669"/>
    <property type="project" value="TreeGrafter"/>
</dbReference>
<feature type="compositionally biased region" description="Polar residues" evidence="7">
    <location>
        <begin position="706"/>
        <end position="717"/>
    </location>
</feature>
<feature type="region of interest" description="Disordered" evidence="7">
    <location>
        <begin position="523"/>
        <end position="546"/>
    </location>
</feature>
<dbReference type="EMBL" id="BLLF01001267">
    <property type="protein sequence ID" value="GFH18227.1"/>
    <property type="molecule type" value="Genomic_DNA"/>
</dbReference>
<dbReference type="GO" id="GO:0004383">
    <property type="term" value="F:guanylate cyclase activity"/>
    <property type="evidence" value="ECO:0007669"/>
    <property type="project" value="TreeGrafter"/>
</dbReference>
<dbReference type="Proteomes" id="UP000485058">
    <property type="component" value="Unassembled WGS sequence"/>
</dbReference>
<dbReference type="GO" id="GO:0001653">
    <property type="term" value="F:peptide receptor activity"/>
    <property type="evidence" value="ECO:0007669"/>
    <property type="project" value="TreeGrafter"/>
</dbReference>
<feature type="compositionally biased region" description="Polar residues" evidence="7">
    <location>
        <begin position="638"/>
        <end position="657"/>
    </location>
</feature>
<keyword evidence="6" id="KW-0456">Lyase</keyword>
<dbReference type="CDD" id="cd07302">
    <property type="entry name" value="CHD"/>
    <property type="match status" value="1"/>
</dbReference>
<dbReference type="PANTHER" id="PTHR11920:SF335">
    <property type="entry name" value="GUANYLATE CYCLASE"/>
    <property type="match status" value="1"/>
</dbReference>
<name>A0A699Z6H5_HAELA</name>
<feature type="compositionally biased region" description="Polar residues" evidence="7">
    <location>
        <begin position="228"/>
        <end position="237"/>
    </location>
</feature>
<feature type="compositionally biased region" description="Polar residues" evidence="7">
    <location>
        <begin position="274"/>
        <end position="285"/>
    </location>
</feature>
<keyword evidence="2" id="KW-0812">Transmembrane</keyword>
<feature type="compositionally biased region" description="Polar residues" evidence="7">
    <location>
        <begin position="761"/>
        <end position="779"/>
    </location>
</feature>
<keyword evidence="10" id="KW-1185">Reference proteome</keyword>
<feature type="region of interest" description="Disordered" evidence="7">
    <location>
        <begin position="1140"/>
        <end position="1174"/>
    </location>
</feature>
<feature type="compositionally biased region" description="Polar residues" evidence="7">
    <location>
        <begin position="1571"/>
        <end position="1587"/>
    </location>
</feature>
<dbReference type="PANTHER" id="PTHR11920">
    <property type="entry name" value="GUANYLYL CYCLASE"/>
    <property type="match status" value="1"/>
</dbReference>
<feature type="region of interest" description="Disordered" evidence="7">
    <location>
        <begin position="1275"/>
        <end position="1323"/>
    </location>
</feature>
<evidence type="ECO:0000256" key="7">
    <source>
        <dbReference type="SAM" id="MobiDB-lite"/>
    </source>
</evidence>
<feature type="region of interest" description="Disordered" evidence="7">
    <location>
        <begin position="1625"/>
        <end position="1661"/>
    </location>
</feature>
<keyword evidence="4" id="KW-1133">Transmembrane helix</keyword>
<dbReference type="InterPro" id="IPR050401">
    <property type="entry name" value="Cyclic_nucleotide_synthase"/>
</dbReference>
<evidence type="ECO:0000256" key="3">
    <source>
        <dbReference type="ARBA" id="ARBA00022741"/>
    </source>
</evidence>
<dbReference type="PROSITE" id="PS50125">
    <property type="entry name" value="GUANYLATE_CYCLASE_2"/>
    <property type="match status" value="1"/>
</dbReference>
<feature type="region of interest" description="Disordered" evidence="7">
    <location>
        <begin position="1566"/>
        <end position="1595"/>
    </location>
</feature>
<feature type="region of interest" description="Disordered" evidence="7">
    <location>
        <begin position="209"/>
        <end position="237"/>
    </location>
</feature>
<evidence type="ECO:0000256" key="6">
    <source>
        <dbReference type="ARBA" id="ARBA00023239"/>
    </source>
</evidence>
<evidence type="ECO:0000256" key="4">
    <source>
        <dbReference type="ARBA" id="ARBA00022989"/>
    </source>
</evidence>